<proteinExistence type="predicted"/>
<dbReference type="InterPro" id="IPR011112">
    <property type="entry name" value="Rho-like_N"/>
</dbReference>
<dbReference type="EMBL" id="UINC01114755">
    <property type="protein sequence ID" value="SVC85286.1"/>
    <property type="molecule type" value="Genomic_DNA"/>
</dbReference>
<gene>
    <name evidence="2" type="ORF">METZ01_LOCUS338140</name>
</gene>
<dbReference type="InterPro" id="IPR036269">
    <property type="entry name" value="Rho_N_sf"/>
</dbReference>
<dbReference type="Gene3D" id="1.10.720.10">
    <property type="match status" value="1"/>
</dbReference>
<reference evidence="2" key="1">
    <citation type="submission" date="2018-05" db="EMBL/GenBank/DDBJ databases">
        <authorList>
            <person name="Lanie J.A."/>
            <person name="Ng W.-L."/>
            <person name="Kazmierczak K.M."/>
            <person name="Andrzejewski T.M."/>
            <person name="Davidsen T.M."/>
            <person name="Wayne K.J."/>
            <person name="Tettelin H."/>
            <person name="Glass J.I."/>
            <person name="Rusch D."/>
            <person name="Podicherti R."/>
            <person name="Tsui H.-C.T."/>
            <person name="Winkler M.E."/>
        </authorList>
    </citation>
    <scope>NUCLEOTIDE SEQUENCE</scope>
</reference>
<dbReference type="SUPFAM" id="SSF68912">
    <property type="entry name" value="Rho N-terminal domain-like"/>
    <property type="match status" value="1"/>
</dbReference>
<sequence>MPNDAELAAEEAALEEEDVDIDELEASGESVNISELQRKEIVELNEMAREAGIENFGTMRKQD</sequence>
<dbReference type="AlphaFoldDB" id="A0A382QIM2"/>
<protein>
    <recommendedName>
        <fullName evidence="1">Rho termination factor-like N-terminal domain-containing protein</fullName>
    </recommendedName>
</protein>
<feature type="domain" description="Rho termination factor-like N-terminal" evidence="1">
    <location>
        <begin position="35"/>
        <end position="63"/>
    </location>
</feature>
<name>A0A382QIM2_9ZZZZ</name>
<evidence type="ECO:0000259" key="1">
    <source>
        <dbReference type="Pfam" id="PF07498"/>
    </source>
</evidence>
<dbReference type="GO" id="GO:0006353">
    <property type="term" value="P:DNA-templated transcription termination"/>
    <property type="evidence" value="ECO:0007669"/>
    <property type="project" value="InterPro"/>
</dbReference>
<dbReference type="Pfam" id="PF07498">
    <property type="entry name" value="Rho_N"/>
    <property type="match status" value="1"/>
</dbReference>
<accession>A0A382QIM2</accession>
<organism evidence="2">
    <name type="scientific">marine metagenome</name>
    <dbReference type="NCBI Taxonomy" id="408172"/>
    <lineage>
        <taxon>unclassified sequences</taxon>
        <taxon>metagenomes</taxon>
        <taxon>ecological metagenomes</taxon>
    </lineage>
</organism>
<feature type="non-terminal residue" evidence="2">
    <location>
        <position position="63"/>
    </location>
</feature>
<evidence type="ECO:0000313" key="2">
    <source>
        <dbReference type="EMBL" id="SVC85286.1"/>
    </source>
</evidence>